<gene>
    <name evidence="2" type="primary">PmlGA01_130007700</name>
    <name evidence="2" type="ORF">PMLGA01_130007700</name>
</gene>
<organism evidence="2 3">
    <name type="scientific">Plasmodium malariae</name>
    <dbReference type="NCBI Taxonomy" id="5858"/>
    <lineage>
        <taxon>Eukaryota</taxon>
        <taxon>Sar</taxon>
        <taxon>Alveolata</taxon>
        <taxon>Apicomplexa</taxon>
        <taxon>Aconoidasida</taxon>
        <taxon>Haemosporida</taxon>
        <taxon>Plasmodiidae</taxon>
        <taxon>Plasmodium</taxon>
        <taxon>Plasmodium (Plasmodium)</taxon>
    </lineage>
</organism>
<dbReference type="VEuPathDB" id="PlasmoDB:PmUG01_13015300"/>
<evidence type="ECO:0000256" key="1">
    <source>
        <dbReference type="SAM" id="SignalP"/>
    </source>
</evidence>
<evidence type="ECO:0000313" key="3">
    <source>
        <dbReference type="Proteomes" id="UP000219799"/>
    </source>
</evidence>
<feature type="signal peptide" evidence="1">
    <location>
        <begin position="1"/>
        <end position="24"/>
    </location>
</feature>
<sequence>MSGNFYFLILLINVLTKIITSVNSVKMNSVHIKLNESLMNNCNKIIYVRFLHNKYKNIYTYIRYPYLHINQRNINYLKTNNSIYSKYYNNEPVYNTYNPILNYDILDLIKVYGRLAEHGEYDSLNIVVNVGDSEGKEVETREEAKKEGEVETGVGVGEGVESTIDVKSTAERRETKYCMNPFKKLISFFKSSSKHDNKRVNWFHHFLKYGKMNFTDFKNAILYLKFKWPRDSLFPSYNIFLFEKGLSKNSDSPLIRKKVEHYIQYQEINENLLKSCFYCFSDGKEYVTAYDILNKFIQWKKNNKWKKEDEKRSFFLFIRKYNNTDDSIDWYTFKNKIDSYTVHLYESKK</sequence>
<protein>
    <recommendedName>
        <fullName evidence="4">Plasmodium RESA N-terminal domain-containing protein</fullName>
    </recommendedName>
</protein>
<proteinExistence type="predicted"/>
<reference evidence="2 3" key="1">
    <citation type="submission" date="2016-06" db="EMBL/GenBank/DDBJ databases">
        <authorList>
            <consortium name="Pathogen Informatics"/>
        </authorList>
    </citation>
    <scope>NUCLEOTIDE SEQUENCE [LARGE SCALE GENOMIC DNA]</scope>
    <source>
        <strain evidence="2">PmlGA01</strain>
    </source>
</reference>
<keyword evidence="1" id="KW-0732">Signal</keyword>
<dbReference type="Proteomes" id="UP000219799">
    <property type="component" value="Chromosome 13"/>
</dbReference>
<feature type="chain" id="PRO_5008677694" description="Plasmodium RESA N-terminal domain-containing protein" evidence="1">
    <location>
        <begin position="25"/>
        <end position="349"/>
    </location>
</feature>
<accession>A0A1C3KEB6</accession>
<dbReference type="AlphaFoldDB" id="A0A1C3KEB6"/>
<evidence type="ECO:0000313" key="2">
    <source>
        <dbReference type="EMBL" id="SBT71952.1"/>
    </source>
</evidence>
<evidence type="ECO:0008006" key="4">
    <source>
        <dbReference type="Google" id="ProtNLM"/>
    </source>
</evidence>
<name>A0A1C3KEB6_PLAMA</name>
<dbReference type="EMBL" id="LT594501">
    <property type="protein sequence ID" value="SBT71952.1"/>
    <property type="molecule type" value="Genomic_DNA"/>
</dbReference>